<dbReference type="AlphaFoldDB" id="A0A418SKT3"/>
<keyword evidence="2 14" id="KW-0813">Transport</keyword>
<dbReference type="OrthoDB" id="9806299at2"/>
<feature type="transmembrane region" description="Helical" evidence="14">
    <location>
        <begin position="39"/>
        <end position="58"/>
    </location>
</feature>
<protein>
    <recommendedName>
        <fullName evidence="14">Fluoride-specific ion channel FluC</fullName>
    </recommendedName>
</protein>
<evidence type="ECO:0000256" key="5">
    <source>
        <dbReference type="ARBA" id="ARBA00022692"/>
    </source>
</evidence>
<evidence type="ECO:0000256" key="2">
    <source>
        <dbReference type="ARBA" id="ARBA00022448"/>
    </source>
</evidence>
<comment type="function">
    <text evidence="14">Fluoride-specific ion channel. Important for reducing fluoride concentration in the cell, thus reducing its toxicity.</text>
</comment>
<dbReference type="NCBIfam" id="NF010805">
    <property type="entry name" value="PRK14209.1"/>
    <property type="match status" value="1"/>
</dbReference>
<evidence type="ECO:0000256" key="11">
    <source>
        <dbReference type="ARBA" id="ARBA00023303"/>
    </source>
</evidence>
<dbReference type="GO" id="GO:0140114">
    <property type="term" value="P:cellular detoxification of fluoride"/>
    <property type="evidence" value="ECO:0007669"/>
    <property type="project" value="UniProtKB-UniRule"/>
</dbReference>
<dbReference type="Proteomes" id="UP000283786">
    <property type="component" value="Chromosome"/>
</dbReference>
<keyword evidence="8 14" id="KW-0915">Sodium</keyword>
<keyword evidence="11 14" id="KW-0407">Ion channel</keyword>
<feature type="transmembrane region" description="Helical" evidence="14">
    <location>
        <begin position="98"/>
        <end position="122"/>
    </location>
</feature>
<keyword evidence="5 14" id="KW-0812">Transmembrane</keyword>
<evidence type="ECO:0000256" key="7">
    <source>
        <dbReference type="ARBA" id="ARBA00022989"/>
    </source>
</evidence>
<comment type="activity regulation">
    <text evidence="14">Na(+) is not transported, but it plays an essential structural role and its presence is essential for fluoride channel function.</text>
</comment>
<dbReference type="GO" id="GO:0046872">
    <property type="term" value="F:metal ion binding"/>
    <property type="evidence" value="ECO:0007669"/>
    <property type="project" value="UniProtKB-KW"/>
</dbReference>
<evidence type="ECO:0000256" key="9">
    <source>
        <dbReference type="ARBA" id="ARBA00023065"/>
    </source>
</evidence>
<keyword evidence="4" id="KW-0997">Cell inner membrane</keyword>
<dbReference type="HAMAP" id="MF_00454">
    <property type="entry name" value="FluC"/>
    <property type="match status" value="1"/>
</dbReference>
<gene>
    <name evidence="14 15" type="primary">crcB</name>
    <name evidence="14" type="synonym">fluC</name>
    <name evidence="15" type="ORF">PSAL_020070</name>
</gene>
<keyword evidence="3 14" id="KW-1003">Cell membrane</keyword>
<dbReference type="PANTHER" id="PTHR28259">
    <property type="entry name" value="FLUORIDE EXPORT PROTEIN 1-RELATED"/>
    <property type="match status" value="1"/>
</dbReference>
<evidence type="ECO:0000256" key="10">
    <source>
        <dbReference type="ARBA" id="ARBA00023136"/>
    </source>
</evidence>
<accession>A0A418SKT3</accession>
<dbReference type="PANTHER" id="PTHR28259:SF18">
    <property type="entry name" value="FLUORIDE-SPECIFIC ION CHANNEL FLUC"/>
    <property type="match status" value="1"/>
</dbReference>
<feature type="binding site" evidence="14">
    <location>
        <position position="76"/>
    </location>
    <ligand>
        <name>Na(+)</name>
        <dbReference type="ChEBI" id="CHEBI:29101"/>
        <note>structural</note>
    </ligand>
</feature>
<comment type="similarity">
    <text evidence="12 14">Belongs to the fluoride channel Fluc/FEX (TC 1.A.43) family.</text>
</comment>
<dbReference type="GO" id="GO:0062054">
    <property type="term" value="F:fluoride channel activity"/>
    <property type="evidence" value="ECO:0007669"/>
    <property type="project" value="UniProtKB-UniRule"/>
</dbReference>
<evidence type="ECO:0000256" key="14">
    <source>
        <dbReference type="HAMAP-Rule" id="MF_00454"/>
    </source>
</evidence>
<evidence type="ECO:0000256" key="12">
    <source>
        <dbReference type="ARBA" id="ARBA00035120"/>
    </source>
</evidence>
<dbReference type="RefSeq" id="WP_119837906.1">
    <property type="nucleotide sequence ID" value="NZ_CP060436.1"/>
</dbReference>
<dbReference type="GO" id="GO:0005886">
    <property type="term" value="C:plasma membrane"/>
    <property type="evidence" value="ECO:0007669"/>
    <property type="project" value="UniProtKB-SubCell"/>
</dbReference>
<dbReference type="InterPro" id="IPR003691">
    <property type="entry name" value="FluC"/>
</dbReference>
<keyword evidence="16" id="KW-1185">Reference proteome</keyword>
<comment type="catalytic activity">
    <reaction evidence="13">
        <text>fluoride(in) = fluoride(out)</text>
        <dbReference type="Rhea" id="RHEA:76159"/>
        <dbReference type="ChEBI" id="CHEBI:17051"/>
    </reaction>
    <physiologicalReaction direction="left-to-right" evidence="13">
        <dbReference type="Rhea" id="RHEA:76160"/>
    </physiologicalReaction>
</comment>
<evidence type="ECO:0000313" key="15">
    <source>
        <dbReference type="EMBL" id="QPM90767.1"/>
    </source>
</evidence>
<feature type="binding site" evidence="14">
    <location>
        <position position="79"/>
    </location>
    <ligand>
        <name>Na(+)</name>
        <dbReference type="ChEBI" id="CHEBI:29101"/>
        <note>structural</note>
    </ligand>
</feature>
<evidence type="ECO:0000256" key="1">
    <source>
        <dbReference type="ARBA" id="ARBA00004651"/>
    </source>
</evidence>
<proteinExistence type="inferred from homology"/>
<evidence type="ECO:0000256" key="6">
    <source>
        <dbReference type="ARBA" id="ARBA00022723"/>
    </source>
</evidence>
<evidence type="ECO:0000256" key="8">
    <source>
        <dbReference type="ARBA" id="ARBA00023053"/>
    </source>
</evidence>
<dbReference type="EMBL" id="CP060436">
    <property type="protein sequence ID" value="QPM90767.1"/>
    <property type="molecule type" value="Genomic_DNA"/>
</dbReference>
<name>A0A418SKT3_9RHOB</name>
<evidence type="ECO:0000256" key="13">
    <source>
        <dbReference type="ARBA" id="ARBA00035585"/>
    </source>
</evidence>
<dbReference type="Pfam" id="PF02537">
    <property type="entry name" value="CRCB"/>
    <property type="match status" value="1"/>
</dbReference>
<evidence type="ECO:0000256" key="4">
    <source>
        <dbReference type="ARBA" id="ARBA00022519"/>
    </source>
</evidence>
<keyword evidence="7 14" id="KW-1133">Transmembrane helix</keyword>
<keyword evidence="10 14" id="KW-0472">Membrane</keyword>
<evidence type="ECO:0000256" key="3">
    <source>
        <dbReference type="ARBA" id="ARBA00022475"/>
    </source>
</evidence>
<evidence type="ECO:0000313" key="16">
    <source>
        <dbReference type="Proteomes" id="UP000283786"/>
    </source>
</evidence>
<dbReference type="KEGG" id="palw:PSAL_020070"/>
<feature type="transmembrane region" description="Helical" evidence="14">
    <location>
        <begin position="70"/>
        <end position="92"/>
    </location>
</feature>
<keyword evidence="6 14" id="KW-0479">Metal-binding</keyword>
<sequence>MFTTVLQVAAGGAIGASLRYLSGVVILRLVGPGAPLPLGVIFVNIFGSFLMGCLVVIVGDRGWSHLNPFLATGILGGFTTFSSFSLEAFTLYERGQPALAALYVGINVVISLAAIVAGTYAMRGLIA</sequence>
<comment type="subcellular location">
    <subcellularLocation>
        <location evidence="1 14">Cell membrane</location>
        <topology evidence="1 14">Multi-pass membrane protein</topology>
    </subcellularLocation>
</comment>
<reference evidence="15 16" key="1">
    <citation type="submission" date="2020-08" db="EMBL/GenBank/DDBJ databases">
        <title>Genome sequence of Rhodobacteraceae bacterium Lw-13e.</title>
        <authorList>
            <person name="Poehlein A."/>
            <person name="Wolter L."/>
            <person name="Daniel R."/>
            <person name="Brinkhoff T."/>
        </authorList>
    </citation>
    <scope>NUCLEOTIDE SEQUENCE [LARGE SCALE GENOMIC DNA]</scope>
    <source>
        <strain evidence="15 16">Lw-13e</strain>
    </source>
</reference>
<organism evidence="15 16">
    <name type="scientific">Pseudooceanicola algae</name>
    <dbReference type="NCBI Taxonomy" id="1537215"/>
    <lineage>
        <taxon>Bacteria</taxon>
        <taxon>Pseudomonadati</taxon>
        <taxon>Pseudomonadota</taxon>
        <taxon>Alphaproteobacteria</taxon>
        <taxon>Rhodobacterales</taxon>
        <taxon>Paracoccaceae</taxon>
        <taxon>Pseudooceanicola</taxon>
    </lineage>
</organism>
<keyword evidence="9 14" id="KW-0406">Ion transport</keyword>